<evidence type="ECO:0000313" key="2">
    <source>
        <dbReference type="EMBL" id="KIJ07555.1"/>
    </source>
</evidence>
<name>A0A0C9SX64_PAXIN</name>
<organism evidence="2 3">
    <name type="scientific">Paxillus involutus ATCC 200175</name>
    <dbReference type="NCBI Taxonomy" id="664439"/>
    <lineage>
        <taxon>Eukaryota</taxon>
        <taxon>Fungi</taxon>
        <taxon>Dikarya</taxon>
        <taxon>Basidiomycota</taxon>
        <taxon>Agaricomycotina</taxon>
        <taxon>Agaricomycetes</taxon>
        <taxon>Agaricomycetidae</taxon>
        <taxon>Boletales</taxon>
        <taxon>Paxilineae</taxon>
        <taxon>Paxillaceae</taxon>
        <taxon>Paxillus</taxon>
    </lineage>
</organism>
<accession>A0A0C9SX64</accession>
<protein>
    <recommendedName>
        <fullName evidence="1">Protein kinase domain-containing protein</fullName>
    </recommendedName>
</protein>
<dbReference type="EMBL" id="KN819855">
    <property type="protein sequence ID" value="KIJ07555.1"/>
    <property type="molecule type" value="Genomic_DNA"/>
</dbReference>
<dbReference type="InterPro" id="IPR000719">
    <property type="entry name" value="Prot_kinase_dom"/>
</dbReference>
<evidence type="ECO:0000259" key="1">
    <source>
        <dbReference type="PROSITE" id="PS50011"/>
    </source>
</evidence>
<sequence length="89" mass="9744">NVFIRTSGRACFADFGVSTLLTAFGVTTFATSYQAKGTLRWAAPELLYLNVRVSGDEDNPPRVPPTPWSDIYSFGGIMLQVLTGKIPHH</sequence>
<feature type="domain" description="Protein kinase" evidence="1">
    <location>
        <begin position="1"/>
        <end position="89"/>
    </location>
</feature>
<dbReference type="Gene3D" id="1.10.510.10">
    <property type="entry name" value="Transferase(Phosphotransferase) domain 1"/>
    <property type="match status" value="1"/>
</dbReference>
<feature type="non-terminal residue" evidence="2">
    <location>
        <position position="89"/>
    </location>
</feature>
<dbReference type="Proteomes" id="UP000053647">
    <property type="component" value="Unassembled WGS sequence"/>
</dbReference>
<gene>
    <name evidence="2" type="ORF">PAXINDRAFT_54636</name>
</gene>
<dbReference type="GO" id="GO:0004672">
    <property type="term" value="F:protein kinase activity"/>
    <property type="evidence" value="ECO:0007669"/>
    <property type="project" value="InterPro"/>
</dbReference>
<dbReference type="InterPro" id="IPR011009">
    <property type="entry name" value="Kinase-like_dom_sf"/>
</dbReference>
<dbReference type="OrthoDB" id="346907at2759"/>
<feature type="non-terminal residue" evidence="2">
    <location>
        <position position="1"/>
    </location>
</feature>
<dbReference type="AlphaFoldDB" id="A0A0C9SX64"/>
<dbReference type="GO" id="GO:0005524">
    <property type="term" value="F:ATP binding"/>
    <property type="evidence" value="ECO:0007669"/>
    <property type="project" value="InterPro"/>
</dbReference>
<dbReference type="PROSITE" id="PS50011">
    <property type="entry name" value="PROTEIN_KINASE_DOM"/>
    <property type="match status" value="1"/>
</dbReference>
<dbReference type="HOGENOM" id="CLU_000288_7_30_1"/>
<evidence type="ECO:0000313" key="3">
    <source>
        <dbReference type="Proteomes" id="UP000053647"/>
    </source>
</evidence>
<proteinExistence type="predicted"/>
<keyword evidence="3" id="KW-1185">Reference proteome</keyword>
<reference evidence="3" key="2">
    <citation type="submission" date="2015-01" db="EMBL/GenBank/DDBJ databases">
        <title>Evolutionary Origins and Diversification of the Mycorrhizal Mutualists.</title>
        <authorList>
            <consortium name="DOE Joint Genome Institute"/>
            <consortium name="Mycorrhizal Genomics Consortium"/>
            <person name="Kohler A."/>
            <person name="Kuo A."/>
            <person name="Nagy L.G."/>
            <person name="Floudas D."/>
            <person name="Copeland A."/>
            <person name="Barry K.W."/>
            <person name="Cichocki N."/>
            <person name="Veneault-Fourrey C."/>
            <person name="LaButti K."/>
            <person name="Lindquist E.A."/>
            <person name="Lipzen A."/>
            <person name="Lundell T."/>
            <person name="Morin E."/>
            <person name="Murat C."/>
            <person name="Riley R."/>
            <person name="Ohm R."/>
            <person name="Sun H."/>
            <person name="Tunlid A."/>
            <person name="Henrissat B."/>
            <person name="Grigoriev I.V."/>
            <person name="Hibbett D.S."/>
            <person name="Martin F."/>
        </authorList>
    </citation>
    <scope>NUCLEOTIDE SEQUENCE [LARGE SCALE GENOMIC DNA]</scope>
    <source>
        <strain evidence="3">ATCC 200175</strain>
    </source>
</reference>
<dbReference type="SUPFAM" id="SSF56112">
    <property type="entry name" value="Protein kinase-like (PK-like)"/>
    <property type="match status" value="1"/>
</dbReference>
<reference evidence="2 3" key="1">
    <citation type="submission" date="2014-06" db="EMBL/GenBank/DDBJ databases">
        <authorList>
            <consortium name="DOE Joint Genome Institute"/>
            <person name="Kuo A."/>
            <person name="Kohler A."/>
            <person name="Nagy L.G."/>
            <person name="Floudas D."/>
            <person name="Copeland A."/>
            <person name="Barry K.W."/>
            <person name="Cichocki N."/>
            <person name="Veneault-Fourrey C."/>
            <person name="LaButti K."/>
            <person name="Lindquist E.A."/>
            <person name="Lipzen A."/>
            <person name="Lundell T."/>
            <person name="Morin E."/>
            <person name="Murat C."/>
            <person name="Sun H."/>
            <person name="Tunlid A."/>
            <person name="Henrissat B."/>
            <person name="Grigoriev I.V."/>
            <person name="Hibbett D.S."/>
            <person name="Martin F."/>
            <person name="Nordberg H.P."/>
            <person name="Cantor M.N."/>
            <person name="Hua S.X."/>
        </authorList>
    </citation>
    <scope>NUCLEOTIDE SEQUENCE [LARGE SCALE GENOMIC DNA]</scope>
    <source>
        <strain evidence="2 3">ATCC 200175</strain>
    </source>
</reference>